<dbReference type="AlphaFoldDB" id="A0A978UH49"/>
<evidence type="ECO:0000313" key="2">
    <source>
        <dbReference type="Proteomes" id="UP000813462"/>
    </source>
</evidence>
<proteinExistence type="predicted"/>
<evidence type="ECO:0008006" key="3">
    <source>
        <dbReference type="Google" id="ProtNLM"/>
    </source>
</evidence>
<name>A0A978UH49_ZIZJJ</name>
<reference evidence="1" key="1">
    <citation type="journal article" date="2021" name="Front. Plant Sci.">
        <title>Chromosome-Scale Genome Assembly for Chinese Sour Jujube and Insights Into Its Genome Evolution and Domestication Signature.</title>
        <authorList>
            <person name="Shen L.-Y."/>
            <person name="Luo H."/>
            <person name="Wang X.-L."/>
            <person name="Wang X.-M."/>
            <person name="Qiu X.-J."/>
            <person name="Liu H."/>
            <person name="Zhou S.-S."/>
            <person name="Jia K.-H."/>
            <person name="Nie S."/>
            <person name="Bao Y.-T."/>
            <person name="Zhang R.-G."/>
            <person name="Yun Q.-Z."/>
            <person name="Chai Y.-H."/>
            <person name="Lu J.-Y."/>
            <person name="Li Y."/>
            <person name="Zhao S.-W."/>
            <person name="Mao J.-F."/>
            <person name="Jia S.-G."/>
            <person name="Mao Y.-M."/>
        </authorList>
    </citation>
    <scope>NUCLEOTIDE SEQUENCE</scope>
    <source>
        <strain evidence="1">AT0</strain>
        <tissue evidence="1">Leaf</tissue>
    </source>
</reference>
<sequence>MVTKVDIKKAHDRLEWMFLKKFLEVWGFSEEVRKILGSCVKTLKYFLMLLIKEEEKGALHGIKVAPTMTTFWSCVEQIGKRQTWKMETGSIYLVNSLIFGRNKSKEFFKLKEQNEQLVREFFEEDLARAILKVNWLLSSGQDRLVWTGNAEVDSIWKINYCCGVCNHAGEIIFLASKFIEASSLFEAKVKALEWAISTAICTDWSNIIFIFDAKLVVEDVCSLIDPGGWSTKEEILPIRACLPLPISNACLFWNHRYLNGLVDLVVRKSFSLHGNYCFNSVSFDKIVFSRTFSQLLQLMLL</sequence>
<dbReference type="EMBL" id="JAEACU010000011">
    <property type="protein sequence ID" value="KAH7514130.1"/>
    <property type="molecule type" value="Genomic_DNA"/>
</dbReference>
<comment type="caution">
    <text evidence="1">The sequence shown here is derived from an EMBL/GenBank/DDBJ whole genome shotgun (WGS) entry which is preliminary data.</text>
</comment>
<dbReference type="Proteomes" id="UP000813462">
    <property type="component" value="Unassembled WGS sequence"/>
</dbReference>
<accession>A0A978UH49</accession>
<organism evidence="1 2">
    <name type="scientific">Ziziphus jujuba var. spinosa</name>
    <dbReference type="NCBI Taxonomy" id="714518"/>
    <lineage>
        <taxon>Eukaryota</taxon>
        <taxon>Viridiplantae</taxon>
        <taxon>Streptophyta</taxon>
        <taxon>Embryophyta</taxon>
        <taxon>Tracheophyta</taxon>
        <taxon>Spermatophyta</taxon>
        <taxon>Magnoliopsida</taxon>
        <taxon>eudicotyledons</taxon>
        <taxon>Gunneridae</taxon>
        <taxon>Pentapetalae</taxon>
        <taxon>rosids</taxon>
        <taxon>fabids</taxon>
        <taxon>Rosales</taxon>
        <taxon>Rhamnaceae</taxon>
        <taxon>Paliureae</taxon>
        <taxon>Ziziphus</taxon>
    </lineage>
</organism>
<protein>
    <recommendedName>
        <fullName evidence="3">RNase H type-1 domain-containing protein</fullName>
    </recommendedName>
</protein>
<gene>
    <name evidence="1" type="ORF">FEM48_Zijuj11G0056200</name>
</gene>
<evidence type="ECO:0000313" key="1">
    <source>
        <dbReference type="EMBL" id="KAH7514130.1"/>
    </source>
</evidence>